<sequence length="405" mass="44925">MWLDASGARCWSASLGAGSFALTPGMVKRGCNSRVPDGAKNLQIMINGITLSYLTYTPSDDNASSYIPARDFVLQVGSSRSTRLAQQCMERCIRTHAQCPKPQQVELPTRVIDCSDVKKPKLILGGGRRGRYAALSYVWGGPQFCTTTENIHSLVHEGIDNHTLPQTILDAIRTTNSMGIPYLWVDALCILQDSDTDKYTEIGRMRMVYRNAHVTIIAASSAKAVDGFLQDRSAPPHTRLPFHCPDGRLGTFSLLPDAYIESEEAEPVDTRGWCLQERLLSPRALIYTSSTLQFECQMETVNVGGAVCPPSRIQRATNTWLGCGSVIYPAISFAKGDSARRPRTHTTHRLGHGQRPMVKSWPLTNGRPKVRYPCIVRSLRGRVMRGDTPQCASTLWRRRCCDADH</sequence>
<evidence type="ECO:0000259" key="1">
    <source>
        <dbReference type="Pfam" id="PF06985"/>
    </source>
</evidence>
<reference evidence="2 3" key="1">
    <citation type="submission" date="2014-06" db="EMBL/GenBank/DDBJ databases">
        <authorList>
            <consortium name="DOE Joint Genome Institute"/>
            <person name="Kuo A."/>
            <person name="Kohler A."/>
            <person name="Nagy L.G."/>
            <person name="Floudas D."/>
            <person name="Copeland A."/>
            <person name="Barry K.W."/>
            <person name="Cichocki N."/>
            <person name="Veneault-Fourrey C."/>
            <person name="LaButti K."/>
            <person name="Lindquist E.A."/>
            <person name="Lipzen A."/>
            <person name="Lundell T."/>
            <person name="Morin E."/>
            <person name="Murat C."/>
            <person name="Sun H."/>
            <person name="Tunlid A."/>
            <person name="Henrissat B."/>
            <person name="Grigoriev I.V."/>
            <person name="Hibbett D.S."/>
            <person name="Martin F."/>
            <person name="Nordberg H.P."/>
            <person name="Cantor M.N."/>
            <person name="Hua S.X."/>
        </authorList>
    </citation>
    <scope>NUCLEOTIDE SEQUENCE [LARGE SCALE GENOMIC DNA]</scope>
    <source>
        <strain evidence="2 3">ATCC 200175</strain>
    </source>
</reference>
<dbReference type="InterPro" id="IPR010730">
    <property type="entry name" value="HET"/>
</dbReference>
<accession>A0A0C9TBM6</accession>
<dbReference type="PANTHER" id="PTHR33112">
    <property type="entry name" value="DOMAIN PROTEIN, PUTATIVE-RELATED"/>
    <property type="match status" value="1"/>
</dbReference>
<evidence type="ECO:0000313" key="3">
    <source>
        <dbReference type="Proteomes" id="UP000053647"/>
    </source>
</evidence>
<protein>
    <submittedName>
        <fullName evidence="2">Unplaced genomic scaffold PAXINscaffold_292, whole genome shotgun sequence</fullName>
    </submittedName>
</protein>
<organism evidence="2 3">
    <name type="scientific">Paxillus involutus ATCC 200175</name>
    <dbReference type="NCBI Taxonomy" id="664439"/>
    <lineage>
        <taxon>Eukaryota</taxon>
        <taxon>Fungi</taxon>
        <taxon>Dikarya</taxon>
        <taxon>Basidiomycota</taxon>
        <taxon>Agaricomycotina</taxon>
        <taxon>Agaricomycetes</taxon>
        <taxon>Agaricomycetidae</taxon>
        <taxon>Boletales</taxon>
        <taxon>Paxilineae</taxon>
        <taxon>Paxillaceae</taxon>
        <taxon>Paxillus</taxon>
    </lineage>
</organism>
<evidence type="ECO:0000313" key="2">
    <source>
        <dbReference type="EMBL" id="KIJ08473.1"/>
    </source>
</evidence>
<name>A0A0C9TBM6_PAXIN</name>
<gene>
    <name evidence="2" type="ORF">PAXINDRAFT_120314</name>
</gene>
<reference evidence="3" key="2">
    <citation type="submission" date="2015-01" db="EMBL/GenBank/DDBJ databases">
        <title>Evolutionary Origins and Diversification of the Mycorrhizal Mutualists.</title>
        <authorList>
            <consortium name="DOE Joint Genome Institute"/>
            <consortium name="Mycorrhizal Genomics Consortium"/>
            <person name="Kohler A."/>
            <person name="Kuo A."/>
            <person name="Nagy L.G."/>
            <person name="Floudas D."/>
            <person name="Copeland A."/>
            <person name="Barry K.W."/>
            <person name="Cichocki N."/>
            <person name="Veneault-Fourrey C."/>
            <person name="LaButti K."/>
            <person name="Lindquist E.A."/>
            <person name="Lipzen A."/>
            <person name="Lundell T."/>
            <person name="Morin E."/>
            <person name="Murat C."/>
            <person name="Riley R."/>
            <person name="Ohm R."/>
            <person name="Sun H."/>
            <person name="Tunlid A."/>
            <person name="Henrissat B."/>
            <person name="Grigoriev I.V."/>
            <person name="Hibbett D.S."/>
            <person name="Martin F."/>
        </authorList>
    </citation>
    <scope>NUCLEOTIDE SEQUENCE [LARGE SCALE GENOMIC DNA]</scope>
    <source>
        <strain evidence="3">ATCC 200175</strain>
    </source>
</reference>
<dbReference type="AlphaFoldDB" id="A0A0C9TBM6"/>
<dbReference type="OrthoDB" id="5125733at2759"/>
<feature type="domain" description="Heterokaryon incompatibility" evidence="1">
    <location>
        <begin position="132"/>
        <end position="277"/>
    </location>
</feature>
<proteinExistence type="predicted"/>
<dbReference type="HOGENOM" id="CLU_679880_0_0_1"/>
<dbReference type="EMBL" id="KN819614">
    <property type="protein sequence ID" value="KIJ08473.1"/>
    <property type="molecule type" value="Genomic_DNA"/>
</dbReference>
<dbReference type="Pfam" id="PF06985">
    <property type="entry name" value="HET"/>
    <property type="match status" value="1"/>
</dbReference>
<dbReference type="Proteomes" id="UP000053647">
    <property type="component" value="Unassembled WGS sequence"/>
</dbReference>
<dbReference type="PANTHER" id="PTHR33112:SF16">
    <property type="entry name" value="HETEROKARYON INCOMPATIBILITY DOMAIN-CONTAINING PROTEIN"/>
    <property type="match status" value="1"/>
</dbReference>
<keyword evidence="3" id="KW-1185">Reference proteome</keyword>